<organism evidence="5 6">
    <name type="scientific">Strigamia maritima</name>
    <name type="common">European centipede</name>
    <name type="synonym">Geophilus maritimus</name>
    <dbReference type="NCBI Taxonomy" id="126957"/>
    <lineage>
        <taxon>Eukaryota</taxon>
        <taxon>Metazoa</taxon>
        <taxon>Ecdysozoa</taxon>
        <taxon>Arthropoda</taxon>
        <taxon>Myriapoda</taxon>
        <taxon>Chilopoda</taxon>
        <taxon>Pleurostigmophora</taxon>
        <taxon>Geophilomorpha</taxon>
        <taxon>Linotaeniidae</taxon>
        <taxon>Strigamia</taxon>
    </lineage>
</organism>
<keyword evidence="6" id="KW-1185">Reference proteome</keyword>
<dbReference type="InterPro" id="IPR003609">
    <property type="entry name" value="Pan_app"/>
</dbReference>
<evidence type="ECO:0000256" key="2">
    <source>
        <dbReference type="SAM" id="Phobius"/>
    </source>
</evidence>
<dbReference type="InterPro" id="IPR052774">
    <property type="entry name" value="Celegans_DevNeuronal_Protein"/>
</dbReference>
<dbReference type="Gene3D" id="3.50.4.10">
    <property type="entry name" value="Hepatocyte Growth Factor"/>
    <property type="match status" value="2"/>
</dbReference>
<dbReference type="PROSITE" id="PS50948">
    <property type="entry name" value="PAN"/>
    <property type="match status" value="2"/>
</dbReference>
<proteinExistence type="predicted"/>
<feature type="transmembrane region" description="Helical" evidence="2">
    <location>
        <begin position="688"/>
        <end position="711"/>
    </location>
</feature>
<dbReference type="AlphaFoldDB" id="T1IUF2"/>
<evidence type="ECO:0000313" key="5">
    <source>
        <dbReference type="EnsemblMetazoa" id="SMAR004774-PA"/>
    </source>
</evidence>
<reference evidence="5" key="2">
    <citation type="submission" date="2015-02" db="UniProtKB">
        <authorList>
            <consortium name="EnsemblMetazoa"/>
        </authorList>
    </citation>
    <scope>IDENTIFICATION</scope>
</reference>
<evidence type="ECO:0008006" key="7">
    <source>
        <dbReference type="Google" id="ProtNLM"/>
    </source>
</evidence>
<name>T1IUF2_STRMM</name>
<keyword evidence="2" id="KW-1133">Transmembrane helix</keyword>
<dbReference type="eggNOG" id="ENOG502QV45">
    <property type="taxonomic scope" value="Eukaryota"/>
</dbReference>
<dbReference type="OMA" id="NTRSFGN"/>
<dbReference type="Proteomes" id="UP000014500">
    <property type="component" value="Unassembled WGS sequence"/>
</dbReference>
<reference evidence="6" key="1">
    <citation type="submission" date="2011-05" db="EMBL/GenBank/DDBJ databases">
        <authorList>
            <person name="Richards S.R."/>
            <person name="Qu J."/>
            <person name="Jiang H."/>
            <person name="Jhangiani S.N."/>
            <person name="Agravi P."/>
            <person name="Goodspeed R."/>
            <person name="Gross S."/>
            <person name="Mandapat C."/>
            <person name="Jackson L."/>
            <person name="Mathew T."/>
            <person name="Pu L."/>
            <person name="Thornton R."/>
            <person name="Saada N."/>
            <person name="Wilczek-Boney K.B."/>
            <person name="Lee S."/>
            <person name="Kovar C."/>
            <person name="Wu Y."/>
            <person name="Scherer S.E."/>
            <person name="Worley K.C."/>
            <person name="Muzny D.M."/>
            <person name="Gibbs R."/>
        </authorList>
    </citation>
    <scope>NUCLEOTIDE SEQUENCE</scope>
    <source>
        <strain evidence="6">Brora</strain>
    </source>
</reference>
<dbReference type="Pfam" id="PF25057">
    <property type="entry name" value="CUT_N"/>
    <property type="match status" value="1"/>
</dbReference>
<evidence type="ECO:0000259" key="4">
    <source>
        <dbReference type="PROSITE" id="PS51034"/>
    </source>
</evidence>
<dbReference type="InterPro" id="IPR001507">
    <property type="entry name" value="ZP_dom"/>
</dbReference>
<evidence type="ECO:0000256" key="1">
    <source>
        <dbReference type="SAM" id="MobiDB-lite"/>
    </source>
</evidence>
<dbReference type="PROSITE" id="PS51034">
    <property type="entry name" value="ZP_2"/>
    <property type="match status" value="1"/>
</dbReference>
<dbReference type="CDD" id="cd01099">
    <property type="entry name" value="PAN_AP_HGF"/>
    <property type="match status" value="1"/>
</dbReference>
<feature type="domain" description="Apple" evidence="3">
    <location>
        <begin position="30"/>
        <end position="115"/>
    </location>
</feature>
<protein>
    <recommendedName>
        <fullName evidence="7">ZP domain-containing protein</fullName>
    </recommendedName>
</protein>
<feature type="region of interest" description="Disordered" evidence="1">
    <location>
        <begin position="337"/>
        <end position="360"/>
    </location>
</feature>
<evidence type="ECO:0000313" key="6">
    <source>
        <dbReference type="Proteomes" id="UP000014500"/>
    </source>
</evidence>
<dbReference type="HOGENOM" id="CLU_013971_1_0_1"/>
<dbReference type="PhylomeDB" id="T1IUF2"/>
<dbReference type="STRING" id="126957.T1IUF2"/>
<accession>T1IUF2</accession>
<keyword evidence="2" id="KW-0812">Transmembrane</keyword>
<dbReference type="EMBL" id="JH431532">
    <property type="status" value="NOT_ANNOTATED_CDS"/>
    <property type="molecule type" value="Genomic_DNA"/>
</dbReference>
<dbReference type="PANTHER" id="PTHR47327">
    <property type="entry name" value="FI18240P1-RELATED"/>
    <property type="match status" value="1"/>
</dbReference>
<dbReference type="SUPFAM" id="SSF57414">
    <property type="entry name" value="Hairpin loop containing domain-like"/>
    <property type="match status" value="2"/>
</dbReference>
<dbReference type="EnsemblMetazoa" id="SMAR004774-RA">
    <property type="protein sequence ID" value="SMAR004774-PA"/>
    <property type="gene ID" value="SMAR004774"/>
</dbReference>
<dbReference type="PANTHER" id="PTHR47327:SF1">
    <property type="entry name" value="RE15579P"/>
    <property type="match status" value="1"/>
</dbReference>
<feature type="transmembrane region" description="Helical" evidence="2">
    <location>
        <begin position="12"/>
        <end position="29"/>
    </location>
</feature>
<dbReference type="SMART" id="SM00241">
    <property type="entry name" value="ZP"/>
    <property type="match status" value="1"/>
</dbReference>
<evidence type="ECO:0000259" key="3">
    <source>
        <dbReference type="PROSITE" id="PS50948"/>
    </source>
</evidence>
<keyword evidence="2" id="KW-0472">Membrane</keyword>
<feature type="domain" description="ZP" evidence="4">
    <location>
        <begin position="374"/>
        <end position="606"/>
    </location>
</feature>
<dbReference type="Pfam" id="PF00024">
    <property type="entry name" value="PAN_1"/>
    <property type="match status" value="1"/>
</dbReference>
<dbReference type="InterPro" id="IPR042235">
    <property type="entry name" value="ZP-C_dom"/>
</dbReference>
<dbReference type="InterPro" id="IPR056953">
    <property type="entry name" value="CUT_N"/>
</dbReference>
<dbReference type="Pfam" id="PF14295">
    <property type="entry name" value="PAN_4"/>
    <property type="match status" value="2"/>
</dbReference>
<dbReference type="SMART" id="SM00473">
    <property type="entry name" value="PAN_AP"/>
    <property type="match status" value="3"/>
</dbReference>
<sequence length="724" mass="81005">MARNRRIEMTNIINYVTPILILFLVQYAFTAKIAFEKVTGLDFRGTTYYTVRNLTLSECHGWCREENECKAVAFSFVINPLAPLQETVCQLQNETTADNPTTIPLRSVSMYYFVKLHLRPDTRNLCNRPWTFERVPNRMLTGYESAHIYTSSKEGCLSACLDENKFACRSVQYNYASLLCILSKYDRHSVGVNPDLTEVVGVDYFENLCLEGKNSCAGIRNFTEPQFGISPMEVAQYVDFNYWVDKELIAGNGAECAKACQGEREFLCRSYLYKEPEPNQVPNCLLYHIDHISFPDGPGTYAANVPIPLIDNGQDFGTYYEMTCNTANSRIPPLVREPSTTTQNAASLAGISDSESSDASDCDRFGFCYDVSVECKDTSIDVLVKATRPFNGRVYALGRSETCNKVIKDNDNFNLELSMNGQDCNTQAVGGVFTNTIVIQHHSVVITKADKLYKVRCTYDIGARNVTFGVMSIGDPQTINVTAAPEAPPPHIVIMGMDGREASAVRIGDHLTFRIEIPDETPYGIFARSCYAMAKDSKSTFQIIDDRGCPVDDAIFPRFVQDGTALQSDYEAFRFTESYGVIFQCNVKYCLGPCEPVDCVNGNGRQNEQSWGRKRRAARKALDWQGHDLLDDGSDVTLSQELLVLDMEDLVEDEQQQALSNKNRSGAGAIRVEDNVILVESCPTKTSVMALSVTCALLVLVDLCVVFVVFLRKWSEKNDKVLRM</sequence>
<dbReference type="Gene3D" id="2.60.40.4100">
    <property type="entry name" value="Zona pellucida, ZP-C domain"/>
    <property type="match status" value="1"/>
</dbReference>
<feature type="domain" description="Apple" evidence="3">
    <location>
        <begin position="126"/>
        <end position="209"/>
    </location>
</feature>
<dbReference type="GO" id="GO:0009653">
    <property type="term" value="P:anatomical structure morphogenesis"/>
    <property type="evidence" value="ECO:0007669"/>
    <property type="project" value="TreeGrafter"/>
</dbReference>